<evidence type="ECO:0008006" key="3">
    <source>
        <dbReference type="Google" id="ProtNLM"/>
    </source>
</evidence>
<organism evidence="1 2">
    <name type="scientific">Pelagomonas calceolata</name>
    <dbReference type="NCBI Taxonomy" id="35677"/>
    <lineage>
        <taxon>Eukaryota</taxon>
        <taxon>Sar</taxon>
        <taxon>Stramenopiles</taxon>
        <taxon>Ochrophyta</taxon>
        <taxon>Pelagophyceae</taxon>
        <taxon>Pelagomonadales</taxon>
        <taxon>Pelagomonadaceae</taxon>
        <taxon>Pelagomonas</taxon>
    </lineage>
</organism>
<comment type="caution">
    <text evidence="1">The sequence shown here is derived from an EMBL/GenBank/DDBJ whole genome shotgun (WGS) entry which is preliminary data.</text>
</comment>
<dbReference type="AlphaFoldDB" id="A0A8J2SM93"/>
<accession>A0A8J2SM93</accession>
<dbReference type="Proteomes" id="UP000789595">
    <property type="component" value="Unassembled WGS sequence"/>
</dbReference>
<keyword evidence="2" id="KW-1185">Reference proteome</keyword>
<protein>
    <recommendedName>
        <fullName evidence="3">F-box domain-containing protein</fullName>
    </recommendedName>
</protein>
<evidence type="ECO:0000313" key="1">
    <source>
        <dbReference type="EMBL" id="CAH0369702.1"/>
    </source>
</evidence>
<dbReference type="EMBL" id="CAKKNE010000002">
    <property type="protein sequence ID" value="CAH0369702.1"/>
    <property type="molecule type" value="Genomic_DNA"/>
</dbReference>
<proteinExistence type="predicted"/>
<feature type="non-terminal residue" evidence="1">
    <location>
        <position position="1"/>
    </location>
</feature>
<sequence length="339" mass="37697">SCANQLRKSAAQISCANQLRKSAARISCANQLRMTTTSAIAAWEAEGLRLLGTTATPDERAELRAAAERLALASRARSAPGFDRCAALVCAFLGPPELGVVATCSNSMKRIAREDHLWQPLIRRFSCAEDMRRAGSTLTGFRDYARLVRLWNHPDRNSSEEPPGMDAYSVVLEINISGQRIAGGLYELEEIRDGPWAGEGFGFYDLDPHGRLTPTALESFDGDPVRRMTVSVCVVRKSDKKCLHLVTDIGVDDATERYILFDSETSCSSFNNVDRDYQDDYPATHDFRLWGAVWTEPGNVLRGFTSPHGELRLWDPEADHAALPAEIILKRWHASKNWV</sequence>
<reference evidence="1" key="1">
    <citation type="submission" date="2021-11" db="EMBL/GenBank/DDBJ databases">
        <authorList>
            <consortium name="Genoscope - CEA"/>
            <person name="William W."/>
        </authorList>
    </citation>
    <scope>NUCLEOTIDE SEQUENCE</scope>
</reference>
<evidence type="ECO:0000313" key="2">
    <source>
        <dbReference type="Proteomes" id="UP000789595"/>
    </source>
</evidence>
<name>A0A8J2SM93_9STRA</name>
<gene>
    <name evidence="1" type="ORF">PECAL_2P28340</name>
</gene>